<name>A0AAV8X2B3_9CUCU</name>
<dbReference type="AlphaFoldDB" id="A0AAV8X2B3"/>
<dbReference type="InterPro" id="IPR052638">
    <property type="entry name" value="PiggyBac_TE-derived"/>
</dbReference>
<sequence length="111" mass="13011">MTKDTDVDEDAEVTDVFVSCSNNYVTKKNRTGNITHEEMYAFIGILLLSVYLPVPRRRMFWEQRKNTQNILVADALSRDRFEFIMQNLHCCVNDQLDPSDKFTKVRPLFDS</sequence>
<evidence type="ECO:0000259" key="2">
    <source>
        <dbReference type="Pfam" id="PF13843"/>
    </source>
</evidence>
<dbReference type="Proteomes" id="UP001162162">
    <property type="component" value="Unassembled WGS sequence"/>
</dbReference>
<dbReference type="EMBL" id="JAPWTK010001379">
    <property type="protein sequence ID" value="KAJ8932707.1"/>
    <property type="molecule type" value="Genomic_DNA"/>
</dbReference>
<evidence type="ECO:0000313" key="4">
    <source>
        <dbReference type="Proteomes" id="UP001162162"/>
    </source>
</evidence>
<feature type="transmembrane region" description="Helical" evidence="1">
    <location>
        <begin position="39"/>
        <end position="55"/>
    </location>
</feature>
<dbReference type="GO" id="GO:0043565">
    <property type="term" value="F:sequence-specific DNA binding"/>
    <property type="evidence" value="ECO:0007669"/>
    <property type="project" value="TreeGrafter"/>
</dbReference>
<dbReference type="Pfam" id="PF13843">
    <property type="entry name" value="DDE_Tnp_1_7"/>
    <property type="match status" value="1"/>
</dbReference>
<comment type="caution">
    <text evidence="3">The sequence shown here is derived from an EMBL/GenBank/DDBJ whole genome shotgun (WGS) entry which is preliminary data.</text>
</comment>
<evidence type="ECO:0000256" key="1">
    <source>
        <dbReference type="SAM" id="Phobius"/>
    </source>
</evidence>
<feature type="domain" description="PiggyBac transposable element-derived protein" evidence="2">
    <location>
        <begin position="12"/>
        <end position="111"/>
    </location>
</feature>
<dbReference type="PANTHER" id="PTHR47055">
    <property type="entry name" value="DDE_TNP_1_7 DOMAIN-CONTAINING PROTEIN"/>
    <property type="match status" value="1"/>
</dbReference>
<dbReference type="InterPro" id="IPR029526">
    <property type="entry name" value="PGBD"/>
</dbReference>
<reference evidence="3" key="1">
    <citation type="journal article" date="2023" name="Insect Mol. Biol.">
        <title>Genome sequencing provides insights into the evolution of gene families encoding plant cell wall-degrading enzymes in longhorned beetles.</title>
        <authorList>
            <person name="Shin N.R."/>
            <person name="Okamura Y."/>
            <person name="Kirsch R."/>
            <person name="Pauchet Y."/>
        </authorList>
    </citation>
    <scope>NUCLEOTIDE SEQUENCE</scope>
    <source>
        <strain evidence="3">AMC_N1</strain>
    </source>
</reference>
<proteinExistence type="predicted"/>
<accession>A0AAV8X2B3</accession>
<gene>
    <name evidence="3" type="ORF">NQ318_011140</name>
</gene>
<protein>
    <recommendedName>
        <fullName evidence="2">PiggyBac transposable element-derived protein domain-containing protein</fullName>
    </recommendedName>
</protein>
<keyword evidence="1" id="KW-0812">Transmembrane</keyword>
<organism evidence="3 4">
    <name type="scientific">Aromia moschata</name>
    <dbReference type="NCBI Taxonomy" id="1265417"/>
    <lineage>
        <taxon>Eukaryota</taxon>
        <taxon>Metazoa</taxon>
        <taxon>Ecdysozoa</taxon>
        <taxon>Arthropoda</taxon>
        <taxon>Hexapoda</taxon>
        <taxon>Insecta</taxon>
        <taxon>Pterygota</taxon>
        <taxon>Neoptera</taxon>
        <taxon>Endopterygota</taxon>
        <taxon>Coleoptera</taxon>
        <taxon>Polyphaga</taxon>
        <taxon>Cucujiformia</taxon>
        <taxon>Chrysomeloidea</taxon>
        <taxon>Cerambycidae</taxon>
        <taxon>Cerambycinae</taxon>
        <taxon>Callichromatini</taxon>
        <taxon>Aromia</taxon>
    </lineage>
</organism>
<keyword evidence="1" id="KW-1133">Transmembrane helix</keyword>
<keyword evidence="1" id="KW-0472">Membrane</keyword>
<keyword evidence="4" id="KW-1185">Reference proteome</keyword>
<dbReference type="PANTHER" id="PTHR47055:SF3">
    <property type="entry name" value="PHORBOL-ESTER_DAG-TYPE DOMAIN-CONTAINING PROTEIN"/>
    <property type="match status" value="1"/>
</dbReference>
<evidence type="ECO:0000313" key="3">
    <source>
        <dbReference type="EMBL" id="KAJ8932707.1"/>
    </source>
</evidence>